<organism evidence="2 3">
    <name type="scientific">Cystobacter fuscus</name>
    <dbReference type="NCBI Taxonomy" id="43"/>
    <lineage>
        <taxon>Bacteria</taxon>
        <taxon>Pseudomonadati</taxon>
        <taxon>Myxococcota</taxon>
        <taxon>Myxococcia</taxon>
        <taxon>Myxococcales</taxon>
        <taxon>Cystobacterineae</taxon>
        <taxon>Archangiaceae</taxon>
        <taxon>Cystobacter</taxon>
    </lineage>
</organism>
<dbReference type="InterPro" id="IPR050678">
    <property type="entry name" value="DNA_Partitioning_ATPase"/>
</dbReference>
<dbReference type="PANTHER" id="PTHR13696:SF99">
    <property type="entry name" value="COBYRINIC ACID AC-DIAMIDE SYNTHASE"/>
    <property type="match status" value="1"/>
</dbReference>
<dbReference type="CDD" id="cd02042">
    <property type="entry name" value="ParAB_family"/>
    <property type="match status" value="1"/>
</dbReference>
<reference evidence="2 3" key="1">
    <citation type="submission" date="2017-06" db="EMBL/GenBank/DDBJ databases">
        <title>Sequencing and comparative analysis of myxobacterial genomes.</title>
        <authorList>
            <person name="Rupp O."/>
            <person name="Goesmann A."/>
            <person name="Sogaard-Andersen L."/>
        </authorList>
    </citation>
    <scope>NUCLEOTIDE SEQUENCE [LARGE SCALE GENOMIC DNA]</scope>
    <source>
        <strain evidence="2 3">DSM 52655</strain>
    </source>
</reference>
<dbReference type="KEGG" id="cfus:CYFUS_000952"/>
<dbReference type="Pfam" id="PF13614">
    <property type="entry name" value="AAA_31"/>
    <property type="match status" value="1"/>
</dbReference>
<dbReference type="PANTHER" id="PTHR13696">
    <property type="entry name" value="P-LOOP CONTAINING NUCLEOSIDE TRIPHOSPHATE HYDROLASE"/>
    <property type="match status" value="1"/>
</dbReference>
<name>A0A250IUV9_9BACT</name>
<evidence type="ECO:0000313" key="3">
    <source>
        <dbReference type="Proteomes" id="UP000217257"/>
    </source>
</evidence>
<dbReference type="Gene3D" id="3.40.50.300">
    <property type="entry name" value="P-loop containing nucleotide triphosphate hydrolases"/>
    <property type="match status" value="1"/>
</dbReference>
<gene>
    <name evidence="2" type="ORF">CYFUS_000952</name>
</gene>
<dbReference type="Proteomes" id="UP000217257">
    <property type="component" value="Chromosome"/>
</dbReference>
<evidence type="ECO:0000313" key="2">
    <source>
        <dbReference type="EMBL" id="ATB35539.1"/>
    </source>
</evidence>
<dbReference type="RefSeq" id="WP_095984151.1">
    <property type="nucleotide sequence ID" value="NZ_CP022098.1"/>
</dbReference>
<protein>
    <submittedName>
        <fullName evidence="2">Chromosome partitioning protein</fullName>
    </submittedName>
</protein>
<proteinExistence type="predicted"/>
<dbReference type="InterPro" id="IPR027417">
    <property type="entry name" value="P-loop_NTPase"/>
</dbReference>
<dbReference type="SUPFAM" id="SSF52540">
    <property type="entry name" value="P-loop containing nucleoside triphosphate hydrolases"/>
    <property type="match status" value="1"/>
</dbReference>
<feature type="domain" description="AAA" evidence="1">
    <location>
        <begin position="1"/>
        <end position="190"/>
    </location>
</feature>
<accession>A0A250IUV9</accession>
<dbReference type="EMBL" id="CP022098">
    <property type="protein sequence ID" value="ATB35539.1"/>
    <property type="molecule type" value="Genomic_DNA"/>
</dbReference>
<sequence>MKSLVLVNNKGGVGKTTLTLHIAHMMARMGRRVVALDCDPQCNLSTILLGEDELFDIWEQEAQDRTVSDCVELVRRGEGKVREPLLTRVDTNLWLLPGKLELSGFEQTLAEEWARKAEKNNEHALDVTTSLDVLSNLAAQAVNADVVLFDIGPNLGALTRATLLACDAVIVPVAPDLFSLQGLRNIGPALRAWREEWHLVRERHMEARPRADHPPHEFRPIGYIVQQHLARAHRPVSGYATWAAAIPAVFHQEVLQDEAEIPASVDSDPFCLASMRHFSSLVPLAQQARKPLFDLKKADGVGGGQVQAVALARKQFEKLTVDVLSRLDALSP</sequence>
<dbReference type="InterPro" id="IPR025669">
    <property type="entry name" value="AAA_dom"/>
</dbReference>
<evidence type="ECO:0000259" key="1">
    <source>
        <dbReference type="Pfam" id="PF13614"/>
    </source>
</evidence>
<dbReference type="AlphaFoldDB" id="A0A250IUV9"/>